<dbReference type="PROSITE" id="PS50005">
    <property type="entry name" value="TPR"/>
    <property type="match status" value="1"/>
</dbReference>
<evidence type="ECO:0000313" key="3">
    <source>
        <dbReference type="Proteomes" id="UP000749559"/>
    </source>
</evidence>
<evidence type="ECO:0000256" key="1">
    <source>
        <dbReference type="SAM" id="MobiDB-lite"/>
    </source>
</evidence>
<reference evidence="2" key="1">
    <citation type="submission" date="2022-03" db="EMBL/GenBank/DDBJ databases">
        <authorList>
            <person name="Martin C."/>
        </authorList>
    </citation>
    <scope>NUCLEOTIDE SEQUENCE</scope>
</reference>
<dbReference type="Gene3D" id="1.25.40.10">
    <property type="entry name" value="Tetratricopeptide repeat domain"/>
    <property type="match status" value="1"/>
</dbReference>
<evidence type="ECO:0000313" key="2">
    <source>
        <dbReference type="EMBL" id="CAH1776042.1"/>
    </source>
</evidence>
<dbReference type="OrthoDB" id="2423701at2759"/>
<dbReference type="SUPFAM" id="SSF48452">
    <property type="entry name" value="TPR-like"/>
    <property type="match status" value="1"/>
</dbReference>
<dbReference type="AlphaFoldDB" id="A0A8J1TRL0"/>
<accession>A0A8J1TRL0</accession>
<dbReference type="SMART" id="SM00028">
    <property type="entry name" value="TPR"/>
    <property type="match status" value="2"/>
</dbReference>
<keyword evidence="3" id="KW-1185">Reference proteome</keyword>
<dbReference type="InterPro" id="IPR011990">
    <property type="entry name" value="TPR-like_helical_dom_sf"/>
</dbReference>
<name>A0A8J1TRL0_OWEFU</name>
<proteinExistence type="predicted"/>
<protein>
    <submittedName>
        <fullName evidence="2">Uncharacterized protein</fullName>
    </submittedName>
</protein>
<dbReference type="PANTHER" id="PTHR15544:SF0">
    <property type="entry name" value="TETRATRICOPEPTIDE REPEAT PROTEIN 33"/>
    <property type="match status" value="1"/>
</dbReference>
<dbReference type="PANTHER" id="PTHR15544">
    <property type="entry name" value="OSMOSIS RESPONSIVE FACTOR"/>
    <property type="match status" value="1"/>
</dbReference>
<dbReference type="InterPro" id="IPR052658">
    <property type="entry name" value="TPR-containing"/>
</dbReference>
<dbReference type="EMBL" id="CAIIXF020000001">
    <property type="protein sequence ID" value="CAH1776042.1"/>
    <property type="molecule type" value="Genomic_DNA"/>
</dbReference>
<comment type="caution">
    <text evidence="2">The sequence shown here is derived from an EMBL/GenBank/DDBJ whole genome shotgun (WGS) entry which is preliminary data.</text>
</comment>
<gene>
    <name evidence="2" type="ORF">OFUS_LOCUS3267</name>
</gene>
<sequence length="269" mass="30867">MTSDNTSCTSTSPVSSNTKWTFGWKRKIGETVSKQKSKAFENDAKEEGDIEVESGEIDWISLMPKRKVISIEDAVVKSNRLKKEGATLAENERFWEAIKKWDEALTFTPDDETLHEMKSQSYLALCEVFPAVHSAEHAIRLKPTWWVGQQSLGRGYLGLGEVQMAITCFTKAIHLDPSQIELWEEDLKWACSLWEKKLQAEKELSNVKEQSDKAKIKEIEEHKEESEGLQIEKYQKPDTEHLLDTADTTEANDHRTIESPPENYVKMKF</sequence>
<dbReference type="InterPro" id="IPR019734">
    <property type="entry name" value="TPR_rpt"/>
</dbReference>
<feature type="compositionally biased region" description="Basic and acidic residues" evidence="1">
    <location>
        <begin position="233"/>
        <end position="244"/>
    </location>
</feature>
<organism evidence="2 3">
    <name type="scientific">Owenia fusiformis</name>
    <name type="common">Polychaete worm</name>
    <dbReference type="NCBI Taxonomy" id="6347"/>
    <lineage>
        <taxon>Eukaryota</taxon>
        <taxon>Metazoa</taxon>
        <taxon>Spiralia</taxon>
        <taxon>Lophotrochozoa</taxon>
        <taxon>Annelida</taxon>
        <taxon>Polychaeta</taxon>
        <taxon>Sedentaria</taxon>
        <taxon>Canalipalpata</taxon>
        <taxon>Sabellida</taxon>
        <taxon>Oweniida</taxon>
        <taxon>Oweniidae</taxon>
        <taxon>Owenia</taxon>
    </lineage>
</organism>
<feature type="region of interest" description="Disordered" evidence="1">
    <location>
        <begin position="218"/>
        <end position="263"/>
    </location>
</feature>
<dbReference type="Proteomes" id="UP000749559">
    <property type="component" value="Unassembled WGS sequence"/>
</dbReference>